<dbReference type="AlphaFoldDB" id="A0A819I2M4"/>
<reference evidence="1" key="1">
    <citation type="submission" date="2021-02" db="EMBL/GenBank/DDBJ databases">
        <authorList>
            <person name="Nowell W R."/>
        </authorList>
    </citation>
    <scope>NUCLEOTIDE SEQUENCE</scope>
</reference>
<comment type="caution">
    <text evidence="1">The sequence shown here is derived from an EMBL/GenBank/DDBJ whole genome shotgun (WGS) entry which is preliminary data.</text>
</comment>
<dbReference type="InterPro" id="IPR016169">
    <property type="entry name" value="FAD-bd_PCMH_sub2"/>
</dbReference>
<protein>
    <submittedName>
        <fullName evidence="1">Uncharacterized protein</fullName>
    </submittedName>
</protein>
<dbReference type="Proteomes" id="UP000663836">
    <property type="component" value="Unassembled WGS sequence"/>
</dbReference>
<sequence length="106" mass="12573">MTQFTKWYNLDPKYETDFTDDIYLDGVSHLNKTRISSIFYPRTINDIQYLIAKARSENKTISIRKQTHTMGGQTLPSRKRSSINYVCDLKYMNHVEYDKKNQEVLV</sequence>
<dbReference type="EMBL" id="CAJOBD010002817">
    <property type="protein sequence ID" value="CAF3910108.1"/>
    <property type="molecule type" value="Genomic_DNA"/>
</dbReference>
<evidence type="ECO:0000313" key="2">
    <source>
        <dbReference type="Proteomes" id="UP000663836"/>
    </source>
</evidence>
<gene>
    <name evidence="1" type="ORF">JBS370_LOCUS21353</name>
</gene>
<dbReference type="GO" id="GO:0050660">
    <property type="term" value="F:flavin adenine dinucleotide binding"/>
    <property type="evidence" value="ECO:0007669"/>
    <property type="project" value="InterPro"/>
</dbReference>
<evidence type="ECO:0000313" key="1">
    <source>
        <dbReference type="EMBL" id="CAF3910108.1"/>
    </source>
</evidence>
<proteinExistence type="predicted"/>
<dbReference type="InterPro" id="IPR036318">
    <property type="entry name" value="FAD-bd_PCMH-like_sf"/>
</dbReference>
<accession>A0A819I2M4</accession>
<name>A0A819I2M4_9BILA</name>
<organism evidence="1 2">
    <name type="scientific">Rotaria sordida</name>
    <dbReference type="NCBI Taxonomy" id="392033"/>
    <lineage>
        <taxon>Eukaryota</taxon>
        <taxon>Metazoa</taxon>
        <taxon>Spiralia</taxon>
        <taxon>Gnathifera</taxon>
        <taxon>Rotifera</taxon>
        <taxon>Eurotatoria</taxon>
        <taxon>Bdelloidea</taxon>
        <taxon>Philodinida</taxon>
        <taxon>Philodinidae</taxon>
        <taxon>Rotaria</taxon>
    </lineage>
</organism>
<dbReference type="Gene3D" id="3.30.465.10">
    <property type="match status" value="1"/>
</dbReference>
<dbReference type="SUPFAM" id="SSF56176">
    <property type="entry name" value="FAD-binding/transporter-associated domain-like"/>
    <property type="match status" value="1"/>
</dbReference>